<evidence type="ECO:0000313" key="1">
    <source>
        <dbReference type="EMBL" id="ORV49325.1"/>
    </source>
</evidence>
<name>A0A1X1TXL8_9MYCO</name>
<dbReference type="Proteomes" id="UP000193465">
    <property type="component" value="Unassembled WGS sequence"/>
</dbReference>
<dbReference type="EMBL" id="LQOT01000024">
    <property type="protein sequence ID" value="ORV49325.1"/>
    <property type="molecule type" value="Genomic_DNA"/>
</dbReference>
<dbReference type="AlphaFoldDB" id="A0A1X1TXL8"/>
<dbReference type="STRING" id="188915.AWC02_06925"/>
<reference evidence="1 2" key="1">
    <citation type="submission" date="2016-01" db="EMBL/GenBank/DDBJ databases">
        <title>The new phylogeny of the genus Mycobacterium.</title>
        <authorList>
            <person name="Tarcisio F."/>
            <person name="Conor M."/>
            <person name="Antonella G."/>
            <person name="Elisabetta G."/>
            <person name="Giulia F.S."/>
            <person name="Sara T."/>
            <person name="Anna F."/>
            <person name="Clotilde B."/>
            <person name="Roberto B."/>
            <person name="Veronica D.S."/>
            <person name="Fabio R."/>
            <person name="Monica P."/>
            <person name="Olivier J."/>
            <person name="Enrico T."/>
            <person name="Nicola S."/>
        </authorList>
    </citation>
    <scope>NUCLEOTIDE SEQUENCE [LARGE SCALE GENOMIC DNA]</scope>
    <source>
        <strain evidence="1 2">ATCC 27353</strain>
    </source>
</reference>
<comment type="caution">
    <text evidence="1">The sequence shown here is derived from an EMBL/GenBank/DDBJ whole genome shotgun (WGS) entry which is preliminary data.</text>
</comment>
<evidence type="ECO:0008006" key="3">
    <source>
        <dbReference type="Google" id="ProtNLM"/>
    </source>
</evidence>
<dbReference type="RefSeq" id="WP_085127982.1">
    <property type="nucleotide sequence ID" value="NZ_LQOT01000024.1"/>
</dbReference>
<proteinExistence type="predicted"/>
<gene>
    <name evidence="1" type="ORF">AWC02_06925</name>
</gene>
<protein>
    <recommendedName>
        <fullName evidence="3">DUF559 domain-containing protein</fullName>
    </recommendedName>
</protein>
<keyword evidence="2" id="KW-1185">Reference proteome</keyword>
<organism evidence="1 2">
    <name type="scientific">Mycolicibacter engbaekii</name>
    <dbReference type="NCBI Taxonomy" id="188915"/>
    <lineage>
        <taxon>Bacteria</taxon>
        <taxon>Bacillati</taxon>
        <taxon>Actinomycetota</taxon>
        <taxon>Actinomycetes</taxon>
        <taxon>Mycobacteriales</taxon>
        <taxon>Mycobacteriaceae</taxon>
        <taxon>Mycolicibacter</taxon>
    </lineage>
</organism>
<evidence type="ECO:0000313" key="2">
    <source>
        <dbReference type="Proteomes" id="UP000193465"/>
    </source>
</evidence>
<accession>A0A1X1TXL8</accession>
<sequence>MDEPFLGSEALAAGRLTRHALRSRHRVVYPGVYLPAGKPLTPVNRAQAAWLWSRRRAVPAGRSAAALHGAKWLDAGYPAELHYANRRPPPGIRTWADELASDEVTAVGGIPVTTPLRTAFDIASRYRLDAAVATIDALARSTRLKVADIELFAQRYPGHRGIRHARAAIGLVDPGAESPRETWLRLLLIRAGFPRPTTQIPVYGEYRTLIAVVDMGWEEIKVGVDYEGDHHRLSVRQFNHDIRRAEALAEMGWIDVRITKDDTVGGIVGRVGEARARRV</sequence>